<proteinExistence type="inferred from homology"/>
<keyword evidence="5" id="KW-0479">Metal-binding</keyword>
<evidence type="ECO:0000256" key="12">
    <source>
        <dbReference type="SAM" id="Coils"/>
    </source>
</evidence>
<accession>A0ABQ3B7W9</accession>
<protein>
    <recommendedName>
        <fullName evidence="2">non-specific serine/threonine protein kinase</fullName>
        <ecNumber evidence="2">2.7.11.1</ecNumber>
    </recommendedName>
</protein>
<dbReference type="EC" id="2.7.11.1" evidence="2"/>
<dbReference type="Proteomes" id="UP000619761">
    <property type="component" value="Unassembled WGS sequence"/>
</dbReference>
<dbReference type="Gene3D" id="1.10.510.10">
    <property type="entry name" value="Transferase(Phosphotransferase) domain 1"/>
    <property type="match status" value="1"/>
</dbReference>
<dbReference type="InterPro" id="IPR000687">
    <property type="entry name" value="RIO_kinase"/>
</dbReference>
<name>A0ABQ3B7W9_9GAMM</name>
<keyword evidence="4" id="KW-0808">Transferase</keyword>
<keyword evidence="7 15" id="KW-0418">Kinase</keyword>
<gene>
    <name evidence="15" type="ORF">GCM10011613_29560</name>
</gene>
<evidence type="ECO:0000259" key="14">
    <source>
        <dbReference type="SMART" id="SM00090"/>
    </source>
</evidence>
<dbReference type="Gene3D" id="3.30.200.20">
    <property type="entry name" value="Phosphorylase Kinase, domain 1"/>
    <property type="match status" value="1"/>
</dbReference>
<evidence type="ECO:0000256" key="11">
    <source>
        <dbReference type="ARBA" id="ARBA00048679"/>
    </source>
</evidence>
<organism evidence="15 16">
    <name type="scientific">Cellvibrio zantedeschiae</name>
    <dbReference type="NCBI Taxonomy" id="1237077"/>
    <lineage>
        <taxon>Bacteria</taxon>
        <taxon>Pseudomonadati</taxon>
        <taxon>Pseudomonadota</taxon>
        <taxon>Gammaproteobacteria</taxon>
        <taxon>Cellvibrionales</taxon>
        <taxon>Cellvibrionaceae</taxon>
        <taxon>Cellvibrio</taxon>
    </lineage>
</organism>
<evidence type="ECO:0000313" key="16">
    <source>
        <dbReference type="Proteomes" id="UP000619761"/>
    </source>
</evidence>
<feature type="domain" description="RIO kinase" evidence="14">
    <location>
        <begin position="5"/>
        <end position="234"/>
    </location>
</feature>
<keyword evidence="16" id="KW-1185">Reference proteome</keyword>
<dbReference type="InterPro" id="IPR011009">
    <property type="entry name" value="Kinase-like_dom_sf"/>
</dbReference>
<dbReference type="RefSeq" id="WP_189420006.1">
    <property type="nucleotide sequence ID" value="NZ_BMYZ01000003.1"/>
</dbReference>
<evidence type="ECO:0000256" key="9">
    <source>
        <dbReference type="ARBA" id="ARBA00022842"/>
    </source>
</evidence>
<dbReference type="InterPro" id="IPR018934">
    <property type="entry name" value="RIO_dom"/>
</dbReference>
<reference evidence="16" key="1">
    <citation type="journal article" date="2019" name="Int. J. Syst. Evol. Microbiol.">
        <title>The Global Catalogue of Microorganisms (GCM) 10K type strain sequencing project: providing services to taxonomists for standard genome sequencing and annotation.</title>
        <authorList>
            <consortium name="The Broad Institute Genomics Platform"/>
            <consortium name="The Broad Institute Genome Sequencing Center for Infectious Disease"/>
            <person name="Wu L."/>
            <person name="Ma J."/>
        </authorList>
    </citation>
    <scope>NUCLEOTIDE SEQUENCE [LARGE SCALE GENOMIC DNA]</scope>
    <source>
        <strain evidence="16">KCTC 32239</strain>
    </source>
</reference>
<evidence type="ECO:0000256" key="5">
    <source>
        <dbReference type="ARBA" id="ARBA00022723"/>
    </source>
</evidence>
<dbReference type="InterPro" id="IPR051272">
    <property type="entry name" value="RIO-type_Ser/Thr_kinase"/>
</dbReference>
<comment type="catalytic activity">
    <reaction evidence="11">
        <text>L-seryl-[protein] + ATP = O-phospho-L-seryl-[protein] + ADP + H(+)</text>
        <dbReference type="Rhea" id="RHEA:17989"/>
        <dbReference type="Rhea" id="RHEA-COMP:9863"/>
        <dbReference type="Rhea" id="RHEA-COMP:11604"/>
        <dbReference type="ChEBI" id="CHEBI:15378"/>
        <dbReference type="ChEBI" id="CHEBI:29999"/>
        <dbReference type="ChEBI" id="CHEBI:30616"/>
        <dbReference type="ChEBI" id="CHEBI:83421"/>
        <dbReference type="ChEBI" id="CHEBI:456216"/>
        <dbReference type="EC" id="2.7.11.1"/>
    </reaction>
</comment>
<comment type="similarity">
    <text evidence="1">Belongs to the protein kinase superfamily. RIO-type Ser/Thr kinase family.</text>
</comment>
<evidence type="ECO:0000256" key="8">
    <source>
        <dbReference type="ARBA" id="ARBA00022840"/>
    </source>
</evidence>
<dbReference type="Pfam" id="PF01163">
    <property type="entry name" value="RIO1"/>
    <property type="match status" value="1"/>
</dbReference>
<keyword evidence="9" id="KW-0460">Magnesium</keyword>
<sequence length="284" mass="32020">MKIPKSLEPLVEDGLIDDVLRSLKSGKEATVYVVSSGGEIRCAKVYKEVEKRSFRSQTKYQEGRNERNSRRARAMGKGSSYGRKEQESAWQNAEVDALYRLADAGVRVPQPFGCFDGVLLMELVIDSEGYAASRLNDVELTAEQAREYHEFMMMEVVRMLCAGVVHGDLSEFNVLLSWQGPVIIDLPQAINAAGNNHAFTMLERDVKNMANYFGRFAPELLDTDYAHEIWALYESGKLNPSVKLTGKFEHSTVEADIEAVLREIEDARLEMERKKAAREDADNE</sequence>
<keyword evidence="3" id="KW-0723">Serine/threonine-protein kinase</keyword>
<dbReference type="EMBL" id="BMYZ01000003">
    <property type="protein sequence ID" value="GGY82806.1"/>
    <property type="molecule type" value="Genomic_DNA"/>
</dbReference>
<keyword evidence="12" id="KW-0175">Coiled coil</keyword>
<comment type="catalytic activity">
    <reaction evidence="10">
        <text>L-threonyl-[protein] + ATP = O-phospho-L-threonyl-[protein] + ADP + H(+)</text>
        <dbReference type="Rhea" id="RHEA:46608"/>
        <dbReference type="Rhea" id="RHEA-COMP:11060"/>
        <dbReference type="Rhea" id="RHEA-COMP:11605"/>
        <dbReference type="ChEBI" id="CHEBI:15378"/>
        <dbReference type="ChEBI" id="CHEBI:30013"/>
        <dbReference type="ChEBI" id="CHEBI:30616"/>
        <dbReference type="ChEBI" id="CHEBI:61977"/>
        <dbReference type="ChEBI" id="CHEBI:456216"/>
        <dbReference type="EC" id="2.7.11.1"/>
    </reaction>
</comment>
<keyword evidence="6" id="KW-0547">Nucleotide-binding</keyword>
<dbReference type="NCBIfam" id="NF041645">
    <property type="entry name" value="prot_kin_PA4780"/>
    <property type="match status" value="1"/>
</dbReference>
<evidence type="ECO:0000256" key="1">
    <source>
        <dbReference type="ARBA" id="ARBA00009196"/>
    </source>
</evidence>
<evidence type="ECO:0000256" key="10">
    <source>
        <dbReference type="ARBA" id="ARBA00047899"/>
    </source>
</evidence>
<evidence type="ECO:0000256" key="7">
    <source>
        <dbReference type="ARBA" id="ARBA00022777"/>
    </source>
</evidence>
<dbReference type="InterPro" id="IPR018935">
    <property type="entry name" value="RIO_kinase_CS"/>
</dbReference>
<evidence type="ECO:0000313" key="15">
    <source>
        <dbReference type="EMBL" id="GGY82806.1"/>
    </source>
</evidence>
<feature type="coiled-coil region" evidence="12">
    <location>
        <begin position="250"/>
        <end position="284"/>
    </location>
</feature>
<feature type="region of interest" description="Disordered" evidence="13">
    <location>
        <begin position="56"/>
        <end position="87"/>
    </location>
</feature>
<evidence type="ECO:0000256" key="3">
    <source>
        <dbReference type="ARBA" id="ARBA00022527"/>
    </source>
</evidence>
<dbReference type="PROSITE" id="PS01245">
    <property type="entry name" value="RIO1"/>
    <property type="match status" value="1"/>
</dbReference>
<dbReference type="SUPFAM" id="SSF56112">
    <property type="entry name" value="Protein kinase-like (PK-like)"/>
    <property type="match status" value="1"/>
</dbReference>
<evidence type="ECO:0000256" key="6">
    <source>
        <dbReference type="ARBA" id="ARBA00022741"/>
    </source>
</evidence>
<evidence type="ECO:0000256" key="13">
    <source>
        <dbReference type="SAM" id="MobiDB-lite"/>
    </source>
</evidence>
<keyword evidence="8" id="KW-0067">ATP-binding</keyword>
<dbReference type="PANTHER" id="PTHR45723">
    <property type="entry name" value="SERINE/THREONINE-PROTEIN KINASE RIO1"/>
    <property type="match status" value="1"/>
</dbReference>
<dbReference type="SMART" id="SM00090">
    <property type="entry name" value="RIO"/>
    <property type="match status" value="1"/>
</dbReference>
<evidence type="ECO:0000256" key="2">
    <source>
        <dbReference type="ARBA" id="ARBA00012513"/>
    </source>
</evidence>
<dbReference type="InterPro" id="IPR048148">
    <property type="entry name" value="Prot_kin_PA4780"/>
</dbReference>
<evidence type="ECO:0000256" key="4">
    <source>
        <dbReference type="ARBA" id="ARBA00022679"/>
    </source>
</evidence>
<dbReference type="GO" id="GO:0016301">
    <property type="term" value="F:kinase activity"/>
    <property type="evidence" value="ECO:0007669"/>
    <property type="project" value="UniProtKB-KW"/>
</dbReference>
<comment type="caution">
    <text evidence="15">The sequence shown here is derived from an EMBL/GenBank/DDBJ whole genome shotgun (WGS) entry which is preliminary data.</text>
</comment>